<sequence length="236" mass="25156">MTSIKLGTPVMKIRAALAITVVLASAVHARAASDATSPDAGQLYRPLASDKTLRAAMTRLAAQAGYSLDWRTNTDYPLTAKALSQPSNADFFATLRVLASAYSKAANPLTAAVCGKRLIVDIATNPPLCDAVTAAAGVAPANESAVPAAPNVPSSWTLRAGRSIRPQITDWAKQANWKLEWNLSRDWVVPSDVTYTGSFDVALEALVNQLYAQGKALRLNLWEGNHVAEIISNEVK</sequence>
<feature type="signal peptide" evidence="1">
    <location>
        <begin position="1"/>
        <end position="31"/>
    </location>
</feature>
<dbReference type="Gene3D" id="3.55.50.70">
    <property type="match status" value="2"/>
</dbReference>
<evidence type="ECO:0000259" key="2">
    <source>
        <dbReference type="Pfam" id="PF10671"/>
    </source>
</evidence>
<accession>A0A6B3SR17</accession>
<keyword evidence="1" id="KW-0732">Signal</keyword>
<feature type="domain" description="Toxin co-regulated pilus biosynthesis protein Q C-terminal" evidence="2">
    <location>
        <begin position="155"/>
        <end position="232"/>
    </location>
</feature>
<dbReference type="Proteomes" id="UP000482155">
    <property type="component" value="Unassembled WGS sequence"/>
</dbReference>
<protein>
    <recommendedName>
        <fullName evidence="2">Toxin co-regulated pilus biosynthesis protein Q C-terminal domain-containing protein</fullName>
    </recommendedName>
</protein>
<evidence type="ECO:0000256" key="1">
    <source>
        <dbReference type="SAM" id="SignalP"/>
    </source>
</evidence>
<evidence type="ECO:0000313" key="3">
    <source>
        <dbReference type="EMBL" id="NEX63370.1"/>
    </source>
</evidence>
<feature type="chain" id="PRO_5025549857" description="Toxin co-regulated pilus biosynthesis protein Q C-terminal domain-containing protein" evidence="1">
    <location>
        <begin position="32"/>
        <end position="236"/>
    </location>
</feature>
<keyword evidence="4" id="KW-1185">Reference proteome</keyword>
<dbReference type="EMBL" id="JAAIVB010000069">
    <property type="protein sequence ID" value="NEX63370.1"/>
    <property type="molecule type" value="Genomic_DNA"/>
</dbReference>
<feature type="domain" description="Toxin co-regulated pilus biosynthesis protein Q C-terminal" evidence="2">
    <location>
        <begin position="49"/>
        <end position="119"/>
    </location>
</feature>
<dbReference type="Pfam" id="PF10671">
    <property type="entry name" value="TcpQ"/>
    <property type="match status" value="2"/>
</dbReference>
<dbReference type="AlphaFoldDB" id="A0A6B3SR17"/>
<dbReference type="InterPro" id="IPR018927">
    <property type="entry name" value="Pilus_synth_Q_C"/>
</dbReference>
<organism evidence="3 4">
    <name type="scientific">Noviherbaspirillum galbum</name>
    <dbReference type="NCBI Taxonomy" id="2709383"/>
    <lineage>
        <taxon>Bacteria</taxon>
        <taxon>Pseudomonadati</taxon>
        <taxon>Pseudomonadota</taxon>
        <taxon>Betaproteobacteria</taxon>
        <taxon>Burkholderiales</taxon>
        <taxon>Oxalobacteraceae</taxon>
        <taxon>Noviherbaspirillum</taxon>
    </lineage>
</organism>
<name>A0A6B3SR17_9BURK</name>
<reference evidence="3 4" key="1">
    <citation type="submission" date="2020-02" db="EMBL/GenBank/DDBJ databases">
        <authorList>
            <person name="Kim M.K."/>
        </authorList>
    </citation>
    <scope>NUCLEOTIDE SEQUENCE [LARGE SCALE GENOMIC DNA]</scope>
    <source>
        <strain evidence="3 4">17J57-3</strain>
    </source>
</reference>
<gene>
    <name evidence="3" type="ORF">G3574_20020</name>
</gene>
<evidence type="ECO:0000313" key="4">
    <source>
        <dbReference type="Proteomes" id="UP000482155"/>
    </source>
</evidence>
<comment type="caution">
    <text evidence="3">The sequence shown here is derived from an EMBL/GenBank/DDBJ whole genome shotgun (WGS) entry which is preliminary data.</text>
</comment>
<dbReference type="RefSeq" id="WP_163967192.1">
    <property type="nucleotide sequence ID" value="NZ_JAAIVB010000069.1"/>
</dbReference>
<proteinExistence type="predicted"/>